<accession>A0ABV3DJA1</accession>
<dbReference type="Gene3D" id="1.25.40.10">
    <property type="entry name" value="Tetratricopeptide repeat domain"/>
    <property type="match status" value="1"/>
</dbReference>
<gene>
    <name evidence="1" type="ORF">AB0C36_20175</name>
</gene>
<organism evidence="1 2">
    <name type="scientific">Streptodolium elevatio</name>
    <dbReference type="NCBI Taxonomy" id="3157996"/>
    <lineage>
        <taxon>Bacteria</taxon>
        <taxon>Bacillati</taxon>
        <taxon>Actinomycetota</taxon>
        <taxon>Actinomycetes</taxon>
        <taxon>Kitasatosporales</taxon>
        <taxon>Streptomycetaceae</taxon>
        <taxon>Streptodolium</taxon>
    </lineage>
</organism>
<sequence length="349" mass="37263">MQLQQLWEASRIDDVLRTVDDVIAVCEREFAPRGAELGHLHTVKMNALGEAGRVAEARAHFGAVLPGFVAAGKHAGDAVPQLRTAMAGTLARYGDIAGAWEQYKLALAQRQKGRWSLRAFAAEVNVAGSLALAGGYAQAEAWLRALAGELLSVRDLAERMEADAALRTNLSFALIGLGRFAEAEENARLAAEAFASLEGPMGDSTRAARGNLASALVELGRAVEAERESRALIGWHEAYGRQDMPGVATLRTTLGRALAAQGRLDDAVAELRAAVDLGCATQGPSGWRTVQAVVALADLHTRMDDWAEARTLLETAVREGDATGRQDNPWLPIARARLAAVTEGLNRNM</sequence>
<name>A0ABV3DJA1_9ACTN</name>
<dbReference type="PANTHER" id="PTHR46082">
    <property type="entry name" value="ATP/GTP-BINDING PROTEIN-RELATED"/>
    <property type="match status" value="1"/>
</dbReference>
<dbReference type="Pfam" id="PF13374">
    <property type="entry name" value="TPR_10"/>
    <property type="match status" value="1"/>
</dbReference>
<dbReference type="InterPro" id="IPR053137">
    <property type="entry name" value="NLR-like"/>
</dbReference>
<dbReference type="SUPFAM" id="SSF48452">
    <property type="entry name" value="TPR-like"/>
    <property type="match status" value="2"/>
</dbReference>
<evidence type="ECO:0000313" key="2">
    <source>
        <dbReference type="Proteomes" id="UP001551482"/>
    </source>
</evidence>
<evidence type="ECO:0000313" key="1">
    <source>
        <dbReference type="EMBL" id="MEU8135823.1"/>
    </source>
</evidence>
<keyword evidence="2" id="KW-1185">Reference proteome</keyword>
<proteinExistence type="predicted"/>
<protein>
    <submittedName>
        <fullName evidence="1">Tetratricopeptide repeat protein</fullName>
    </submittedName>
</protein>
<dbReference type="PANTHER" id="PTHR46082:SF6">
    <property type="entry name" value="AAA+ ATPASE DOMAIN-CONTAINING PROTEIN-RELATED"/>
    <property type="match status" value="1"/>
</dbReference>
<dbReference type="Proteomes" id="UP001551482">
    <property type="component" value="Unassembled WGS sequence"/>
</dbReference>
<dbReference type="EMBL" id="JBEZFP010000051">
    <property type="protein sequence ID" value="MEU8135823.1"/>
    <property type="molecule type" value="Genomic_DNA"/>
</dbReference>
<reference evidence="1 2" key="1">
    <citation type="submission" date="2024-06" db="EMBL/GenBank/DDBJ databases">
        <title>The Natural Products Discovery Center: Release of the First 8490 Sequenced Strains for Exploring Actinobacteria Biosynthetic Diversity.</title>
        <authorList>
            <person name="Kalkreuter E."/>
            <person name="Kautsar S.A."/>
            <person name="Yang D."/>
            <person name="Bader C.D."/>
            <person name="Teijaro C.N."/>
            <person name="Fluegel L."/>
            <person name="Davis C.M."/>
            <person name="Simpson J.R."/>
            <person name="Lauterbach L."/>
            <person name="Steele A.D."/>
            <person name="Gui C."/>
            <person name="Meng S."/>
            <person name="Li G."/>
            <person name="Viehrig K."/>
            <person name="Ye F."/>
            <person name="Su P."/>
            <person name="Kiefer A.F."/>
            <person name="Nichols A."/>
            <person name="Cepeda A.J."/>
            <person name="Yan W."/>
            <person name="Fan B."/>
            <person name="Jiang Y."/>
            <person name="Adhikari A."/>
            <person name="Zheng C.-J."/>
            <person name="Schuster L."/>
            <person name="Cowan T.M."/>
            <person name="Smanski M.J."/>
            <person name="Chevrette M.G."/>
            <person name="De Carvalho L.P.S."/>
            <person name="Shen B."/>
        </authorList>
    </citation>
    <scope>NUCLEOTIDE SEQUENCE [LARGE SCALE GENOMIC DNA]</scope>
    <source>
        <strain evidence="1 2">NPDC048946</strain>
    </source>
</reference>
<dbReference type="RefSeq" id="WP_358355870.1">
    <property type="nucleotide sequence ID" value="NZ_JBEZFP010000051.1"/>
</dbReference>
<comment type="caution">
    <text evidence="1">The sequence shown here is derived from an EMBL/GenBank/DDBJ whole genome shotgun (WGS) entry which is preliminary data.</text>
</comment>
<dbReference type="InterPro" id="IPR011990">
    <property type="entry name" value="TPR-like_helical_dom_sf"/>
</dbReference>